<protein>
    <submittedName>
        <fullName evidence="1">Uncharacterized protein</fullName>
    </submittedName>
</protein>
<dbReference type="EMBL" id="CM011695">
    <property type="protein sequence ID" value="TMS03491.1"/>
    <property type="molecule type" value="Genomic_DNA"/>
</dbReference>
<reference evidence="1" key="1">
    <citation type="submission" date="2018-11" db="EMBL/GenBank/DDBJ databases">
        <title>The sequence and de novo assembly of Larimichthys crocea genome using PacBio and Hi-C technologies.</title>
        <authorList>
            <person name="Xu P."/>
            <person name="Chen B."/>
            <person name="Zhou Z."/>
            <person name="Ke Q."/>
            <person name="Wu Y."/>
            <person name="Bai H."/>
            <person name="Pu F."/>
        </authorList>
    </citation>
    <scope>NUCLEOTIDE SEQUENCE</scope>
    <source>
        <tissue evidence="1">Muscle</tissue>
    </source>
</reference>
<evidence type="ECO:0000313" key="2">
    <source>
        <dbReference type="Proteomes" id="UP000793456"/>
    </source>
</evidence>
<comment type="caution">
    <text evidence="1">The sequence shown here is derived from an EMBL/GenBank/DDBJ whole genome shotgun (WGS) entry which is preliminary data.</text>
</comment>
<name>A0ACD3Q8H9_LARCR</name>
<gene>
    <name evidence="1" type="ORF">E3U43_000380</name>
</gene>
<keyword evidence="2" id="KW-1185">Reference proteome</keyword>
<proteinExistence type="predicted"/>
<organism evidence="1 2">
    <name type="scientific">Larimichthys crocea</name>
    <name type="common">Large yellow croaker</name>
    <name type="synonym">Pseudosciaena crocea</name>
    <dbReference type="NCBI Taxonomy" id="215358"/>
    <lineage>
        <taxon>Eukaryota</taxon>
        <taxon>Metazoa</taxon>
        <taxon>Chordata</taxon>
        <taxon>Craniata</taxon>
        <taxon>Vertebrata</taxon>
        <taxon>Euteleostomi</taxon>
        <taxon>Actinopterygii</taxon>
        <taxon>Neopterygii</taxon>
        <taxon>Teleostei</taxon>
        <taxon>Neoteleostei</taxon>
        <taxon>Acanthomorphata</taxon>
        <taxon>Eupercaria</taxon>
        <taxon>Sciaenidae</taxon>
        <taxon>Larimichthys</taxon>
    </lineage>
</organism>
<sequence length="134" mass="14707">MHPPPRQDYVSISLAGQGSGSYNNSKQWRRQSCWRRILPNKRGPPVLHNRLQKKGNVSDAAVKDKAAESKKEGEEGVISWRGPVIDTDQATQGTKVEENNEDSAANQKAKSSKESEPSRLEAGAASFQTCMEGL</sequence>
<evidence type="ECO:0000313" key="1">
    <source>
        <dbReference type="EMBL" id="TMS03491.1"/>
    </source>
</evidence>
<accession>A0ACD3Q8H9</accession>
<dbReference type="Proteomes" id="UP000793456">
    <property type="component" value="Chromosome XXII"/>
</dbReference>